<dbReference type="InterPro" id="IPR037066">
    <property type="entry name" value="Plug_dom_sf"/>
</dbReference>
<dbReference type="InterPro" id="IPR008969">
    <property type="entry name" value="CarboxyPept-like_regulatory"/>
</dbReference>
<keyword evidence="4 7" id="KW-0812">Transmembrane</keyword>
<evidence type="ECO:0000256" key="6">
    <source>
        <dbReference type="ARBA" id="ARBA00023237"/>
    </source>
</evidence>
<evidence type="ECO:0000313" key="9">
    <source>
        <dbReference type="EMBL" id="SMO33900.1"/>
    </source>
</evidence>
<gene>
    <name evidence="9" type="ORF">SAMN06265348_101180</name>
</gene>
<dbReference type="InterPro" id="IPR023996">
    <property type="entry name" value="TonB-dep_OMP_SusC/RagA"/>
</dbReference>
<dbReference type="InterPro" id="IPR012910">
    <property type="entry name" value="Plug_dom"/>
</dbReference>
<dbReference type="PROSITE" id="PS52016">
    <property type="entry name" value="TONB_DEPENDENT_REC_3"/>
    <property type="match status" value="1"/>
</dbReference>
<dbReference type="Gene3D" id="2.60.40.1120">
    <property type="entry name" value="Carboxypeptidase-like, regulatory domain"/>
    <property type="match status" value="1"/>
</dbReference>
<dbReference type="NCBIfam" id="TIGR04057">
    <property type="entry name" value="SusC_RagA_signa"/>
    <property type="match status" value="1"/>
</dbReference>
<evidence type="ECO:0000259" key="8">
    <source>
        <dbReference type="Pfam" id="PF07715"/>
    </source>
</evidence>
<organism evidence="9 10">
    <name type="scientific">Pedobacter westerhofensis</name>
    <dbReference type="NCBI Taxonomy" id="425512"/>
    <lineage>
        <taxon>Bacteria</taxon>
        <taxon>Pseudomonadati</taxon>
        <taxon>Bacteroidota</taxon>
        <taxon>Sphingobacteriia</taxon>
        <taxon>Sphingobacteriales</taxon>
        <taxon>Sphingobacteriaceae</taxon>
        <taxon>Pedobacter</taxon>
    </lineage>
</organism>
<evidence type="ECO:0000256" key="4">
    <source>
        <dbReference type="ARBA" id="ARBA00022692"/>
    </source>
</evidence>
<comment type="similarity">
    <text evidence="7">Belongs to the TonB-dependent receptor family.</text>
</comment>
<dbReference type="EMBL" id="FXTN01000001">
    <property type="protein sequence ID" value="SMO33900.1"/>
    <property type="molecule type" value="Genomic_DNA"/>
</dbReference>
<keyword evidence="2 7" id="KW-0813">Transport</keyword>
<dbReference type="InterPro" id="IPR023997">
    <property type="entry name" value="TonB-dep_OMP_SusC/RagA_CS"/>
</dbReference>
<sequence>MTTFLLQVHANSFAQNVTLNQKNVTLKRLFTEIRKQTGYNVLWQEGKVNDALKVDAVFDHQPLNKVLDKVLSPNSLSYTLVNQTIVIKKTEKAFFEKVAGLFASVNIDGKILDAETGMEIPKVSVTLKGSARTVLANDHGTFRFNSLPDDAVLVFSFVGYVTQEVKASNNMTVRMVMALQNLNEVVVSTGYQTLKKETATGSFGVLSAKDIARRPKINILDAIDGTVPGVQVDLRNNKITMRGINSYNNSYQPLVVIDGFPAINQNLTTVTVAGINGNPGSPTVAPNAGNAILSQFNPEDIESITFLKDAAASAIWGARAANGVIVITTKRGKRGANTINYGMTLSTAAPADFSKLTSMNSSQYIDLEQELVNKGFITDPVAQLIASPTNGFRSAPVSEAEEWMFKAKRNPAYAAQRDSALNVLRNRSNQDQIRDYLLQNSITRQYNLAFSGGTDNSSYYLSGNYTKDQPIYKSNSGESYNVNSNFTNSFLNKRINLNTGLAYNYSSAKINTAAVQALGVGRLGLAPYDNLVDAQGNRIYRGVTFTKSVSDSLTRTKNLLPWTYNPIDELNYNTTINTKNAIRVNASLTGVVTSWLNVSVSGQIQKTIADQVNNQNLNSLDTRELINNSTSAANLTNLNFLRVNAVPKGGVYKTSRGTSDDYSLRAQFDVKKDLATDHHFNMIGGTEIRQAKYQASEQTLYGYDEERSSSVAVSTNVNYNTLLGSTSRLSTPGTVFKNRTRYLSYYSNAGYNYKERYYISGSVRFDDINIIGLDRRDRAKPLWSAGLRWDAKKERILEKENWISTLSLRGTVGTGGNPPLTSNNYTLISTGAVDTYTQLPYATTSAPANQNIGWETTKMYNAGLDAGFLQNRVRFSLDMYSKKTYDILMNLPLNSTYGFTTLQMNAGNLSGHGTDLGLSGDIIRSRNWNWGSTLNFSYNTNKVTDSRFPPTAATVGLATVTTGYPLDNLFAYRWAGLDNTGQSQIYTADGTIVKSTSNTVIKAEDRVYKGRTTAPYFGGYINTVSYKNFELLARITYNLGHKFLIQNINESNYPTGNSSSGLLATSEALVNRWRNPGDENTTSVPGLSGNNFNSISRYRYSDINVRDAGNIRFQQVSLNYKVPQLLLRKMPYIKGINLGFTVSNLGLLWVANKEGVDPDYQMTGTYVNLPPTRSYVFNLNLSL</sequence>
<dbReference type="SUPFAM" id="SSF49464">
    <property type="entry name" value="Carboxypeptidase regulatory domain-like"/>
    <property type="match status" value="1"/>
</dbReference>
<dbReference type="AlphaFoldDB" id="A0A521AGR8"/>
<dbReference type="Pfam" id="PF13715">
    <property type="entry name" value="CarbopepD_reg_2"/>
    <property type="match status" value="1"/>
</dbReference>
<evidence type="ECO:0000256" key="5">
    <source>
        <dbReference type="ARBA" id="ARBA00023136"/>
    </source>
</evidence>
<dbReference type="GO" id="GO:0009279">
    <property type="term" value="C:cell outer membrane"/>
    <property type="evidence" value="ECO:0007669"/>
    <property type="project" value="UniProtKB-SubCell"/>
</dbReference>
<evidence type="ECO:0000256" key="7">
    <source>
        <dbReference type="PROSITE-ProRule" id="PRU01360"/>
    </source>
</evidence>
<evidence type="ECO:0000256" key="1">
    <source>
        <dbReference type="ARBA" id="ARBA00004571"/>
    </source>
</evidence>
<dbReference type="SUPFAM" id="SSF56935">
    <property type="entry name" value="Porins"/>
    <property type="match status" value="1"/>
</dbReference>
<dbReference type="Gene3D" id="2.40.170.20">
    <property type="entry name" value="TonB-dependent receptor, beta-barrel domain"/>
    <property type="match status" value="1"/>
</dbReference>
<dbReference type="Gene3D" id="2.170.130.10">
    <property type="entry name" value="TonB-dependent receptor, plug domain"/>
    <property type="match status" value="1"/>
</dbReference>
<reference evidence="9 10" key="1">
    <citation type="submission" date="2017-05" db="EMBL/GenBank/DDBJ databases">
        <authorList>
            <person name="Varghese N."/>
            <person name="Submissions S."/>
        </authorList>
    </citation>
    <scope>NUCLEOTIDE SEQUENCE [LARGE SCALE GENOMIC DNA]</scope>
    <source>
        <strain evidence="9 10">DSM 19036</strain>
    </source>
</reference>
<evidence type="ECO:0000256" key="3">
    <source>
        <dbReference type="ARBA" id="ARBA00022452"/>
    </source>
</evidence>
<name>A0A521AGR8_9SPHI</name>
<accession>A0A521AGR8</accession>
<evidence type="ECO:0000256" key="2">
    <source>
        <dbReference type="ARBA" id="ARBA00022448"/>
    </source>
</evidence>
<keyword evidence="5 7" id="KW-0472">Membrane</keyword>
<dbReference type="InterPro" id="IPR036942">
    <property type="entry name" value="Beta-barrel_TonB_sf"/>
</dbReference>
<evidence type="ECO:0000313" key="10">
    <source>
        <dbReference type="Proteomes" id="UP000320300"/>
    </source>
</evidence>
<dbReference type="Proteomes" id="UP000320300">
    <property type="component" value="Unassembled WGS sequence"/>
</dbReference>
<keyword evidence="3 7" id="KW-1134">Transmembrane beta strand</keyword>
<dbReference type="InterPro" id="IPR039426">
    <property type="entry name" value="TonB-dep_rcpt-like"/>
</dbReference>
<dbReference type="NCBIfam" id="TIGR04056">
    <property type="entry name" value="OMP_RagA_SusC"/>
    <property type="match status" value="1"/>
</dbReference>
<dbReference type="Pfam" id="PF07715">
    <property type="entry name" value="Plug"/>
    <property type="match status" value="1"/>
</dbReference>
<feature type="domain" description="TonB-dependent receptor plug" evidence="8">
    <location>
        <begin position="196"/>
        <end position="324"/>
    </location>
</feature>
<keyword evidence="6 7" id="KW-0998">Cell outer membrane</keyword>
<comment type="subcellular location">
    <subcellularLocation>
        <location evidence="1 7">Cell outer membrane</location>
        <topology evidence="1 7">Multi-pass membrane protein</topology>
    </subcellularLocation>
</comment>
<proteinExistence type="inferred from homology"/>
<keyword evidence="10" id="KW-1185">Reference proteome</keyword>
<protein>
    <submittedName>
        <fullName evidence="9">TonB-linked outer membrane protein, SusC/RagA family</fullName>
    </submittedName>
</protein>